<dbReference type="InterPro" id="IPR036388">
    <property type="entry name" value="WH-like_DNA-bd_sf"/>
</dbReference>
<dbReference type="InterPro" id="IPR003783">
    <property type="entry name" value="Regulatory_RecX"/>
</dbReference>
<evidence type="ECO:0000313" key="8">
    <source>
        <dbReference type="EMBL" id="OGK15827.1"/>
    </source>
</evidence>
<evidence type="ECO:0000313" key="9">
    <source>
        <dbReference type="Proteomes" id="UP000177208"/>
    </source>
</evidence>
<dbReference type="Pfam" id="PF21981">
    <property type="entry name" value="RecX_HTH3"/>
    <property type="match status" value="1"/>
</dbReference>
<evidence type="ECO:0000256" key="5">
    <source>
        <dbReference type="HAMAP-Rule" id="MF_01114"/>
    </source>
</evidence>
<evidence type="ECO:0000259" key="7">
    <source>
        <dbReference type="Pfam" id="PF21981"/>
    </source>
</evidence>
<gene>
    <name evidence="5" type="primary">recX</name>
    <name evidence="8" type="ORF">A2774_05830</name>
</gene>
<organism evidence="8 9">
    <name type="scientific">Candidatus Roizmanbacteria bacterium RIFCSPHIGHO2_01_FULL_39_12c</name>
    <dbReference type="NCBI Taxonomy" id="1802031"/>
    <lineage>
        <taxon>Bacteria</taxon>
        <taxon>Candidatus Roizmaniibacteriota</taxon>
    </lineage>
</organism>
<dbReference type="Gene3D" id="1.10.10.10">
    <property type="entry name" value="Winged helix-like DNA-binding domain superfamily/Winged helix DNA-binding domain"/>
    <property type="match status" value="3"/>
</dbReference>
<dbReference type="GO" id="GO:0006282">
    <property type="term" value="P:regulation of DNA repair"/>
    <property type="evidence" value="ECO:0007669"/>
    <property type="project" value="UniProtKB-UniRule"/>
</dbReference>
<proteinExistence type="inferred from homology"/>
<comment type="function">
    <text evidence="5">Modulates RecA activity.</text>
</comment>
<comment type="subcellular location">
    <subcellularLocation>
        <location evidence="1 5">Cytoplasm</location>
    </subcellularLocation>
</comment>
<feature type="domain" description="RecX second three-helical" evidence="6">
    <location>
        <begin position="60"/>
        <end position="101"/>
    </location>
</feature>
<evidence type="ECO:0000256" key="3">
    <source>
        <dbReference type="ARBA" id="ARBA00018111"/>
    </source>
</evidence>
<dbReference type="Proteomes" id="UP000177208">
    <property type="component" value="Unassembled WGS sequence"/>
</dbReference>
<comment type="similarity">
    <text evidence="2 5">Belongs to the RecX family.</text>
</comment>
<dbReference type="InterPro" id="IPR053924">
    <property type="entry name" value="RecX_HTH_2nd"/>
</dbReference>
<evidence type="ECO:0000256" key="1">
    <source>
        <dbReference type="ARBA" id="ARBA00004496"/>
    </source>
</evidence>
<dbReference type="PANTHER" id="PTHR33602:SF1">
    <property type="entry name" value="REGULATORY PROTEIN RECX FAMILY PROTEIN"/>
    <property type="match status" value="1"/>
</dbReference>
<dbReference type="InterPro" id="IPR053925">
    <property type="entry name" value="RecX_HTH_3rd"/>
</dbReference>
<dbReference type="Pfam" id="PF02631">
    <property type="entry name" value="RecX_HTH2"/>
    <property type="match status" value="1"/>
</dbReference>
<reference evidence="8 9" key="1">
    <citation type="journal article" date="2016" name="Nat. Commun.">
        <title>Thousands of microbial genomes shed light on interconnected biogeochemical processes in an aquifer system.</title>
        <authorList>
            <person name="Anantharaman K."/>
            <person name="Brown C.T."/>
            <person name="Hug L.A."/>
            <person name="Sharon I."/>
            <person name="Castelle C.J."/>
            <person name="Probst A.J."/>
            <person name="Thomas B.C."/>
            <person name="Singh A."/>
            <person name="Wilkins M.J."/>
            <person name="Karaoz U."/>
            <person name="Brodie E.L."/>
            <person name="Williams K.H."/>
            <person name="Hubbard S.S."/>
            <person name="Banfield J.F."/>
        </authorList>
    </citation>
    <scope>NUCLEOTIDE SEQUENCE [LARGE SCALE GENOMIC DNA]</scope>
</reference>
<evidence type="ECO:0000256" key="4">
    <source>
        <dbReference type="ARBA" id="ARBA00022490"/>
    </source>
</evidence>
<evidence type="ECO:0000256" key="2">
    <source>
        <dbReference type="ARBA" id="ARBA00009695"/>
    </source>
</evidence>
<comment type="caution">
    <text evidence="8">The sequence shown here is derived from an EMBL/GenBank/DDBJ whole genome shotgun (WGS) entry which is preliminary data.</text>
</comment>
<evidence type="ECO:0000259" key="6">
    <source>
        <dbReference type="Pfam" id="PF02631"/>
    </source>
</evidence>
<dbReference type="PANTHER" id="PTHR33602">
    <property type="entry name" value="REGULATORY PROTEIN RECX FAMILY PROTEIN"/>
    <property type="match status" value="1"/>
</dbReference>
<accession>A0A1F7GAB4</accession>
<dbReference type="EMBL" id="MFZG01000030">
    <property type="protein sequence ID" value="OGK15827.1"/>
    <property type="molecule type" value="Genomic_DNA"/>
</dbReference>
<protein>
    <recommendedName>
        <fullName evidence="3 5">Regulatory protein RecX</fullName>
    </recommendedName>
</protein>
<feature type="domain" description="RecX third three-helical" evidence="7">
    <location>
        <begin position="107"/>
        <end position="153"/>
    </location>
</feature>
<name>A0A1F7GAB4_9BACT</name>
<dbReference type="AlphaFoldDB" id="A0A1F7GAB4"/>
<sequence length="163" mass="19564">MSSNDDLQELFNKAYFYLKFRPRTKKEMQKYLYKKIQKRHFSRIDADKVIADLEEQGLIDDQAFVEWFVEQRARGKPKGGFVLKGELLRLGISKELIDKYLQNNPLDEEKLAFQALKSKWHLFKHLPKKERFEKSAAFLFRRGFSFDTIRSAIRKMEETELDY</sequence>
<dbReference type="GO" id="GO:0005737">
    <property type="term" value="C:cytoplasm"/>
    <property type="evidence" value="ECO:0007669"/>
    <property type="project" value="UniProtKB-SubCell"/>
</dbReference>
<dbReference type="HAMAP" id="MF_01114">
    <property type="entry name" value="RecX"/>
    <property type="match status" value="1"/>
</dbReference>
<keyword evidence="4 5" id="KW-0963">Cytoplasm</keyword>